<feature type="region of interest" description="Disordered" evidence="1">
    <location>
        <begin position="105"/>
        <end position="158"/>
    </location>
</feature>
<name>A0A9Q1N287_9SOLA</name>
<dbReference type="OrthoDB" id="1930512at2759"/>
<organism evidence="2 3">
    <name type="scientific">Anisodus acutangulus</name>
    <dbReference type="NCBI Taxonomy" id="402998"/>
    <lineage>
        <taxon>Eukaryota</taxon>
        <taxon>Viridiplantae</taxon>
        <taxon>Streptophyta</taxon>
        <taxon>Embryophyta</taxon>
        <taxon>Tracheophyta</taxon>
        <taxon>Spermatophyta</taxon>
        <taxon>Magnoliopsida</taxon>
        <taxon>eudicotyledons</taxon>
        <taxon>Gunneridae</taxon>
        <taxon>Pentapetalae</taxon>
        <taxon>asterids</taxon>
        <taxon>lamiids</taxon>
        <taxon>Solanales</taxon>
        <taxon>Solanaceae</taxon>
        <taxon>Solanoideae</taxon>
        <taxon>Hyoscyameae</taxon>
        <taxon>Anisodus</taxon>
    </lineage>
</organism>
<dbReference type="SUPFAM" id="SSF51045">
    <property type="entry name" value="WW domain"/>
    <property type="match status" value="1"/>
</dbReference>
<proteinExistence type="predicted"/>
<evidence type="ECO:0000256" key="1">
    <source>
        <dbReference type="SAM" id="MobiDB-lite"/>
    </source>
</evidence>
<dbReference type="PANTHER" id="PTHR14791:SF29">
    <property type="entry name" value="PROTEIN KIBRA"/>
    <property type="match status" value="1"/>
</dbReference>
<reference evidence="3" key="1">
    <citation type="journal article" date="2023" name="Proc. Natl. Acad. Sci. U.S.A.">
        <title>Genomic and structural basis for evolution of tropane alkaloid biosynthesis.</title>
        <authorList>
            <person name="Wanga Y.-J."/>
            <person name="Taina T."/>
            <person name="Yua J.-Y."/>
            <person name="Lia J."/>
            <person name="Xua B."/>
            <person name="Chenc J."/>
            <person name="D'Auriad J.C."/>
            <person name="Huanga J.-P."/>
            <person name="Huanga S.-X."/>
        </authorList>
    </citation>
    <scope>NUCLEOTIDE SEQUENCE [LARGE SCALE GENOMIC DNA]</scope>
    <source>
        <strain evidence="3">cv. KIB-2019</strain>
    </source>
</reference>
<gene>
    <name evidence="2" type="ORF">K7X08_026184</name>
</gene>
<dbReference type="InterPro" id="IPR051105">
    <property type="entry name" value="WWC/KIBRA_Hippo_Reg"/>
</dbReference>
<dbReference type="PANTHER" id="PTHR14791">
    <property type="entry name" value="BOMB/KIRA PROTEINS"/>
    <property type="match status" value="1"/>
</dbReference>
<sequence length="200" mass="22197">MTKGPNMATITTSLERSLQNCSLNNYRHGGTSNNIITGTALGDEFSDSSENYHHDFNNNNNNVSNDATLDLNSEISLPYHWEQCLDLKTGEIYYINWRTGMKVKEDPRTNGEAYGDNNLYYSEEEDDNSYDSEGSSTEESSFSSSREPQINTTTTGSTGKSAAVLVVGGCKSCLMYFMVPKEVEDCPKCCGQLLHFDQSP</sequence>
<accession>A0A9Q1N287</accession>
<evidence type="ECO:0000313" key="3">
    <source>
        <dbReference type="Proteomes" id="UP001152561"/>
    </source>
</evidence>
<dbReference type="InterPro" id="IPR036020">
    <property type="entry name" value="WW_dom_sf"/>
</dbReference>
<dbReference type="EMBL" id="JAJAGQ010000001">
    <property type="protein sequence ID" value="KAJ8574379.1"/>
    <property type="molecule type" value="Genomic_DNA"/>
</dbReference>
<dbReference type="AlphaFoldDB" id="A0A9Q1N287"/>
<evidence type="ECO:0000313" key="2">
    <source>
        <dbReference type="EMBL" id="KAJ8574379.1"/>
    </source>
</evidence>
<keyword evidence="3" id="KW-1185">Reference proteome</keyword>
<protein>
    <recommendedName>
        <fullName evidence="4">WW domain-containing protein</fullName>
    </recommendedName>
</protein>
<feature type="compositionally biased region" description="Low complexity" evidence="1">
    <location>
        <begin position="131"/>
        <end position="158"/>
    </location>
</feature>
<dbReference type="Proteomes" id="UP001152561">
    <property type="component" value="Unassembled WGS sequence"/>
</dbReference>
<comment type="caution">
    <text evidence="2">The sequence shown here is derived from an EMBL/GenBank/DDBJ whole genome shotgun (WGS) entry which is preliminary data.</text>
</comment>
<dbReference type="Gene3D" id="2.20.70.10">
    <property type="match status" value="1"/>
</dbReference>
<evidence type="ECO:0008006" key="4">
    <source>
        <dbReference type="Google" id="ProtNLM"/>
    </source>
</evidence>